<keyword evidence="2 5" id="KW-0235">DNA replication</keyword>
<accession>A0A7C4JM49</accession>
<feature type="binding site" evidence="5">
    <location>
        <begin position="86"/>
        <end position="90"/>
    </location>
    <ligand>
        <name>ATP</name>
        <dbReference type="ChEBI" id="CHEBI:30616"/>
    </ligand>
</feature>
<dbReference type="InterPro" id="IPR055237">
    <property type="entry name" value="Cdc6_lid"/>
</dbReference>
<evidence type="ECO:0000259" key="6">
    <source>
        <dbReference type="SMART" id="SM01074"/>
    </source>
</evidence>
<dbReference type="InterPro" id="IPR014277">
    <property type="entry name" value="Orc1/Cdc6_arc"/>
</dbReference>
<dbReference type="HAMAP" id="MF_01407">
    <property type="entry name" value="ORC1_type_DNA_replic_protein"/>
    <property type="match status" value="1"/>
</dbReference>
<organism evidence="7">
    <name type="scientific">Staphylothermus marinus</name>
    <dbReference type="NCBI Taxonomy" id="2280"/>
    <lineage>
        <taxon>Archaea</taxon>
        <taxon>Thermoproteota</taxon>
        <taxon>Thermoprotei</taxon>
        <taxon>Desulfurococcales</taxon>
        <taxon>Desulfurococcaceae</taxon>
        <taxon>Staphylothermus</taxon>
    </lineage>
</organism>
<evidence type="ECO:0000256" key="4">
    <source>
        <dbReference type="ARBA" id="ARBA00022840"/>
    </source>
</evidence>
<feature type="binding site" evidence="5">
    <location>
        <position position="232"/>
    </location>
    <ligand>
        <name>ATP</name>
        <dbReference type="ChEBI" id="CHEBI:30616"/>
    </ligand>
</feature>
<dbReference type="CDD" id="cd08768">
    <property type="entry name" value="Cdc6_C"/>
    <property type="match status" value="1"/>
</dbReference>
<comment type="caution">
    <text evidence="7">The sequence shown here is derived from an EMBL/GenBank/DDBJ whole genome shotgun (WGS) entry which is preliminary data.</text>
</comment>
<keyword evidence="4 5" id="KW-0067">ATP-binding</keyword>
<evidence type="ECO:0000256" key="1">
    <source>
        <dbReference type="ARBA" id="ARBA00006184"/>
    </source>
</evidence>
<dbReference type="Gene3D" id="1.10.10.10">
    <property type="entry name" value="Winged helix-like DNA-binding domain superfamily/Winged helix DNA-binding domain"/>
    <property type="match status" value="1"/>
</dbReference>
<dbReference type="GO" id="GO:0005524">
    <property type="term" value="F:ATP binding"/>
    <property type="evidence" value="ECO:0007669"/>
    <property type="project" value="UniProtKB-UniRule"/>
</dbReference>
<dbReference type="InterPro" id="IPR036388">
    <property type="entry name" value="WH-like_DNA-bd_sf"/>
</dbReference>
<dbReference type="GO" id="GO:0006260">
    <property type="term" value="P:DNA replication"/>
    <property type="evidence" value="ECO:0007669"/>
    <property type="project" value="UniProtKB-UniRule"/>
</dbReference>
<dbReference type="InterPro" id="IPR027417">
    <property type="entry name" value="P-loop_NTPase"/>
</dbReference>
<sequence>MIKIHSSVATVSVLYLSKPGTWDLVEKEASKPSIFKSRESLTPEYTPERLPHRENEMKKLVQAFRYMITSPGTISQRVLIIGRTGTGKTVLTKVFLRDFTRIAREKGVSIKYAHVNCHKNRTLFNVVSDISRQLDIPVPSRGLSVKEIYDAILGHLEETNSYAIIVLDEFHYFASLAGRDAVYFIVRTYDDARSTVRRLSFIFIALDTSMLNYLDPSIEDYLLHQMIKLEPYTSNQLYEILKYRADNAFYEKVVSDEALKFIADYEGSDKGGSGSARSAIEILLKAGDIAEYEGYSRVTLEHVRKAIASTSRELVNISEALAYSPLHELLIVLAIIRLLRKTGLPFVKIGDIEREYSMLCELFNEEPRRHTQIYEYIMNLKKTGVVTAQTSSKGMRGRSTLVSIHFGPLDMLEKYVEELIRKKLEVRK</sequence>
<feature type="binding site" evidence="5">
    <location>
        <position position="244"/>
    </location>
    <ligand>
        <name>ATP</name>
        <dbReference type="ChEBI" id="CHEBI:30616"/>
    </ligand>
</feature>
<dbReference type="SMART" id="SM01074">
    <property type="entry name" value="Cdc6_C"/>
    <property type="match status" value="1"/>
</dbReference>
<comment type="similarity">
    <text evidence="1 5">Belongs to the CDC6/cdc18 family.</text>
</comment>
<keyword evidence="3 5" id="KW-0547">Nucleotide-binding</keyword>
<dbReference type="PANTHER" id="PTHR10763:SF31">
    <property type="entry name" value="ORC1-TYPE DNA REPLICATION PROTEIN 2"/>
    <property type="match status" value="1"/>
</dbReference>
<dbReference type="Gene3D" id="1.10.8.60">
    <property type="match status" value="1"/>
</dbReference>
<dbReference type="Gene3D" id="3.40.50.300">
    <property type="entry name" value="P-loop containing nucleotide triphosphate hydrolases"/>
    <property type="match status" value="1"/>
</dbReference>
<dbReference type="SUPFAM" id="SSF46785">
    <property type="entry name" value="Winged helix' DNA-binding domain"/>
    <property type="match status" value="1"/>
</dbReference>
<dbReference type="PANTHER" id="PTHR10763">
    <property type="entry name" value="CELL DIVISION CONTROL PROTEIN 6-RELATED"/>
    <property type="match status" value="1"/>
</dbReference>
<dbReference type="EMBL" id="DTBP01000017">
    <property type="protein sequence ID" value="HGQ73977.1"/>
    <property type="molecule type" value="Genomic_DNA"/>
</dbReference>
<evidence type="ECO:0000256" key="3">
    <source>
        <dbReference type="ARBA" id="ARBA00022741"/>
    </source>
</evidence>
<evidence type="ECO:0000313" key="7">
    <source>
        <dbReference type="EMBL" id="HGQ73977.1"/>
    </source>
</evidence>
<dbReference type="InterPro" id="IPR015163">
    <property type="entry name" value="Cdc6_C"/>
</dbReference>
<dbReference type="Pfam" id="PF09079">
    <property type="entry name" value="WHD_Cdc6"/>
    <property type="match status" value="1"/>
</dbReference>
<comment type="function">
    <text evidence="5">Involved in regulation of DNA replication.</text>
</comment>
<dbReference type="InterPro" id="IPR050311">
    <property type="entry name" value="ORC1/CDC6"/>
</dbReference>
<protein>
    <recommendedName>
        <fullName evidence="5">ORC1-type DNA replication protein</fullName>
    </recommendedName>
</protein>
<proteinExistence type="inferred from homology"/>
<dbReference type="AlphaFoldDB" id="A0A7C4JM49"/>
<dbReference type="InterPro" id="IPR049945">
    <property type="entry name" value="AAA_22"/>
</dbReference>
<gene>
    <name evidence="7" type="ORF">ENU20_02740</name>
</gene>
<reference evidence="7" key="1">
    <citation type="journal article" date="2020" name="mSystems">
        <title>Genome- and Community-Level Interaction Insights into Carbon Utilization and Element Cycling Functions of Hydrothermarchaeota in Hydrothermal Sediment.</title>
        <authorList>
            <person name="Zhou Z."/>
            <person name="Liu Y."/>
            <person name="Xu W."/>
            <person name="Pan J."/>
            <person name="Luo Z.H."/>
            <person name="Li M."/>
        </authorList>
    </citation>
    <scope>NUCLEOTIDE SEQUENCE [LARGE SCALE GENOMIC DNA]</scope>
    <source>
        <strain evidence="7">SpSt-648</strain>
    </source>
</reference>
<dbReference type="NCBIfam" id="NF001623">
    <property type="entry name" value="PRK00411.1-1"/>
    <property type="match status" value="1"/>
</dbReference>
<dbReference type="InterPro" id="IPR036390">
    <property type="entry name" value="WH_DNA-bd_sf"/>
</dbReference>
<dbReference type="Pfam" id="PF22703">
    <property type="entry name" value="Cdc6_lid"/>
    <property type="match status" value="1"/>
</dbReference>
<dbReference type="SUPFAM" id="SSF52540">
    <property type="entry name" value="P-loop containing nucleoside triphosphate hydrolases"/>
    <property type="match status" value="1"/>
</dbReference>
<dbReference type="NCBIfam" id="TIGR02928">
    <property type="entry name" value="orc1/cdc6 family replication initiation protein"/>
    <property type="match status" value="1"/>
</dbReference>
<dbReference type="GO" id="GO:0016887">
    <property type="term" value="F:ATP hydrolysis activity"/>
    <property type="evidence" value="ECO:0007669"/>
    <property type="project" value="InterPro"/>
</dbReference>
<dbReference type="Pfam" id="PF13401">
    <property type="entry name" value="AAA_22"/>
    <property type="match status" value="1"/>
</dbReference>
<evidence type="ECO:0000256" key="2">
    <source>
        <dbReference type="ARBA" id="ARBA00022705"/>
    </source>
</evidence>
<name>A0A7C4JM49_STAMA</name>
<evidence type="ECO:0000256" key="5">
    <source>
        <dbReference type="HAMAP-Rule" id="MF_01407"/>
    </source>
</evidence>
<feature type="domain" description="Cdc6 C-terminal" evidence="6">
    <location>
        <begin position="332"/>
        <end position="416"/>
    </location>
</feature>